<keyword evidence="1" id="KW-0472">Membrane</keyword>
<keyword evidence="1" id="KW-0812">Transmembrane</keyword>
<feature type="transmembrane region" description="Helical" evidence="1">
    <location>
        <begin position="399"/>
        <end position="418"/>
    </location>
</feature>
<feature type="transmembrane region" description="Helical" evidence="1">
    <location>
        <begin position="140"/>
        <end position="159"/>
    </location>
</feature>
<feature type="transmembrane region" description="Helical" evidence="1">
    <location>
        <begin position="68"/>
        <end position="90"/>
    </location>
</feature>
<dbReference type="AlphaFoldDB" id="A0A9X2Q2Q4"/>
<evidence type="ECO:0000313" key="2">
    <source>
        <dbReference type="EMBL" id="MCS3677185.1"/>
    </source>
</evidence>
<feature type="transmembrane region" description="Helical" evidence="1">
    <location>
        <begin position="439"/>
        <end position="456"/>
    </location>
</feature>
<protein>
    <submittedName>
        <fullName evidence="2">Uncharacterized protein</fullName>
    </submittedName>
</protein>
<feature type="transmembrane region" description="Helical" evidence="1">
    <location>
        <begin position="462"/>
        <end position="481"/>
    </location>
</feature>
<dbReference type="InterPro" id="IPR043742">
    <property type="entry name" value="DUF5687"/>
</dbReference>
<evidence type="ECO:0000256" key="1">
    <source>
        <dbReference type="SAM" id="Phobius"/>
    </source>
</evidence>
<feature type="transmembrane region" description="Helical" evidence="1">
    <location>
        <begin position="171"/>
        <end position="194"/>
    </location>
</feature>
<proteinExistence type="predicted"/>
<dbReference type="EMBL" id="JANUAU010000003">
    <property type="protein sequence ID" value="MCS3677185.1"/>
    <property type="molecule type" value="Genomic_DNA"/>
</dbReference>
<dbReference type="Proteomes" id="UP001155027">
    <property type="component" value="Unassembled WGS sequence"/>
</dbReference>
<feature type="transmembrane region" description="Helical" evidence="1">
    <location>
        <begin position="214"/>
        <end position="235"/>
    </location>
</feature>
<accession>A0A9X2Q2Q4</accession>
<comment type="caution">
    <text evidence="2">The sequence shown here is derived from an EMBL/GenBank/DDBJ whole genome shotgun (WGS) entry which is preliminary data.</text>
</comment>
<feature type="transmembrane region" description="Helical" evidence="1">
    <location>
        <begin position="367"/>
        <end position="387"/>
    </location>
</feature>
<evidence type="ECO:0000313" key="3">
    <source>
        <dbReference type="Proteomes" id="UP001155027"/>
    </source>
</evidence>
<dbReference type="Pfam" id="PF18940">
    <property type="entry name" value="DUF5687"/>
    <property type="match status" value="1"/>
</dbReference>
<name>A0A9X2Q2Q4_9BACT</name>
<organism evidence="2 3">
    <name type="scientific">Salinibacter ruber</name>
    <dbReference type="NCBI Taxonomy" id="146919"/>
    <lineage>
        <taxon>Bacteria</taxon>
        <taxon>Pseudomonadati</taxon>
        <taxon>Rhodothermota</taxon>
        <taxon>Rhodothermia</taxon>
        <taxon>Rhodothermales</taxon>
        <taxon>Salinibacteraceae</taxon>
        <taxon>Salinibacter</taxon>
    </lineage>
</organism>
<feature type="transmembrane region" description="Helical" evidence="1">
    <location>
        <begin position="102"/>
        <end position="128"/>
    </location>
</feature>
<feature type="transmembrane region" description="Helical" evidence="1">
    <location>
        <begin position="317"/>
        <end position="336"/>
    </location>
</feature>
<gene>
    <name evidence="2" type="ORF">GGP71_001101</name>
</gene>
<keyword evidence="1" id="KW-1133">Transmembrane helix</keyword>
<feature type="transmembrane region" description="Helical" evidence="1">
    <location>
        <begin position="24"/>
        <end position="48"/>
    </location>
</feature>
<dbReference type="RefSeq" id="WP_259079719.1">
    <property type="nucleotide sequence ID" value="NZ_JANUAU010000003.1"/>
</dbReference>
<sequence>MALWTLLRHRLQAAVRAPFVGRRALSLILGGFMALYLGGGLVLVGLVFDDLVREVAPGADPLLVAAKGLLPFGLIYAAVQVVMGSGLGVDPRPYQALPVRRSALVGVLAVFAPLSLWNAVPLAFIVAVGVEGALNGTGGAALRFGLAGLGMLTAVTYAAPMLRRAASDRPFRAAGAVGLLVAAGAIEAVDLGVGLVSLVDVSAWLFGGVVQGQILPALGAGLGLIGLVGGYVRWLRGAMVVDHSSPRASSDGSSEWLDRLARRGPVWREAVLEARLLLRNAQTRWTFFTALFFVLVISGFSVSPIEVADLRAAPPMELINMTVFPGLFATGVFAIYHGQNLFSYEGTGVEACVARPVSARHRMGGKLLFLEGGTLFCFLIPLPTLLLSQNPFLIVHTTFFLYNAGVVVPAVVAGATFNRKALAVDEQAFAQTNFSGGRVAVTFPLFVVPFLFLFSFDRLVLQFGGVAALGLLSLLALPVWLRGLTRLYDYNRHAMLRGFRASRE</sequence>
<feature type="transmembrane region" description="Helical" evidence="1">
    <location>
        <begin position="285"/>
        <end position="305"/>
    </location>
</feature>
<reference evidence="2" key="1">
    <citation type="submission" date="2022-08" db="EMBL/GenBank/DDBJ databases">
        <title>Genomic Encyclopedia of Type Strains, Phase V (KMG-V): Genome sequencing to study the core and pangenomes of soil and plant-associated prokaryotes.</title>
        <authorList>
            <person name="Whitman W."/>
        </authorList>
    </citation>
    <scope>NUCLEOTIDE SEQUENCE</scope>
    <source>
        <strain evidence="2">0</strain>
    </source>
</reference>